<keyword evidence="3 6" id="KW-0812">Transmembrane</keyword>
<dbReference type="InterPro" id="IPR007248">
    <property type="entry name" value="Mpv17_PMP22"/>
</dbReference>
<dbReference type="Pfam" id="PF04117">
    <property type="entry name" value="Mpv17_PMP22"/>
    <property type="match status" value="1"/>
</dbReference>
<evidence type="ECO:0000256" key="2">
    <source>
        <dbReference type="ARBA" id="ARBA00006824"/>
    </source>
</evidence>
<dbReference type="OrthoDB" id="430207at2759"/>
<evidence type="ECO:0000313" key="8">
    <source>
        <dbReference type="Proteomes" id="UP000792457"/>
    </source>
</evidence>
<keyword evidence="5 6" id="KW-0472">Membrane</keyword>
<dbReference type="PANTHER" id="PTHR11266">
    <property type="entry name" value="PEROXISOMAL MEMBRANE PROTEIN 2, PXMP2 MPV17"/>
    <property type="match status" value="1"/>
</dbReference>
<evidence type="ECO:0000256" key="5">
    <source>
        <dbReference type="ARBA" id="ARBA00023136"/>
    </source>
</evidence>
<evidence type="ECO:0000256" key="6">
    <source>
        <dbReference type="RuleBase" id="RU363053"/>
    </source>
</evidence>
<evidence type="ECO:0000313" key="7">
    <source>
        <dbReference type="EMBL" id="KAG8237281.1"/>
    </source>
</evidence>
<evidence type="ECO:0000256" key="4">
    <source>
        <dbReference type="ARBA" id="ARBA00022989"/>
    </source>
</evidence>
<dbReference type="EMBL" id="KZ309144">
    <property type="protein sequence ID" value="KAG8237281.1"/>
    <property type="molecule type" value="Genomic_DNA"/>
</dbReference>
<reference evidence="7" key="2">
    <citation type="submission" date="2017-10" db="EMBL/GenBank/DDBJ databases">
        <title>Ladona fulva Genome sequencing and assembly.</title>
        <authorList>
            <person name="Murali S."/>
            <person name="Richards S."/>
            <person name="Bandaranaike D."/>
            <person name="Bellair M."/>
            <person name="Blankenburg K."/>
            <person name="Chao H."/>
            <person name="Dinh H."/>
            <person name="Doddapaneni H."/>
            <person name="Dugan-Rocha S."/>
            <person name="Elkadiri S."/>
            <person name="Gnanaolivu R."/>
            <person name="Hernandez B."/>
            <person name="Skinner E."/>
            <person name="Javaid M."/>
            <person name="Lee S."/>
            <person name="Li M."/>
            <person name="Ming W."/>
            <person name="Munidasa M."/>
            <person name="Muniz J."/>
            <person name="Nguyen L."/>
            <person name="Hughes D."/>
            <person name="Osuji N."/>
            <person name="Pu L.-L."/>
            <person name="Puazo M."/>
            <person name="Qu C."/>
            <person name="Quiroz J."/>
            <person name="Raj R."/>
            <person name="Weissenberger G."/>
            <person name="Xin Y."/>
            <person name="Zou X."/>
            <person name="Han Y."/>
            <person name="Worley K."/>
            <person name="Muzny D."/>
            <person name="Gibbs R."/>
        </authorList>
    </citation>
    <scope>NUCLEOTIDE SEQUENCE</scope>
    <source>
        <strain evidence="7">Sampled in the wild</strain>
    </source>
</reference>
<name>A0A8K0KP25_LADFU</name>
<feature type="transmembrane region" description="Helical" evidence="6">
    <location>
        <begin position="177"/>
        <end position="194"/>
    </location>
</feature>
<evidence type="ECO:0000256" key="1">
    <source>
        <dbReference type="ARBA" id="ARBA00004141"/>
    </source>
</evidence>
<dbReference type="Proteomes" id="UP000792457">
    <property type="component" value="Unassembled WGS sequence"/>
</dbReference>
<accession>A0A8K0KP25</accession>
<comment type="subcellular location">
    <subcellularLocation>
        <location evidence="1">Membrane</location>
        <topology evidence="1">Multi-pass membrane protein</topology>
    </subcellularLocation>
</comment>
<protein>
    <recommendedName>
        <fullName evidence="9">Mpv17-like protein</fullName>
    </recommendedName>
</protein>
<dbReference type="GO" id="GO:0005739">
    <property type="term" value="C:mitochondrion"/>
    <property type="evidence" value="ECO:0007669"/>
    <property type="project" value="TreeGrafter"/>
</dbReference>
<reference evidence="7" key="1">
    <citation type="submission" date="2013-04" db="EMBL/GenBank/DDBJ databases">
        <authorList>
            <person name="Qu J."/>
            <person name="Murali S.C."/>
            <person name="Bandaranaike D."/>
            <person name="Bellair M."/>
            <person name="Blankenburg K."/>
            <person name="Chao H."/>
            <person name="Dinh H."/>
            <person name="Doddapaneni H."/>
            <person name="Downs B."/>
            <person name="Dugan-Rocha S."/>
            <person name="Elkadiri S."/>
            <person name="Gnanaolivu R.D."/>
            <person name="Hernandez B."/>
            <person name="Javaid M."/>
            <person name="Jayaseelan J.C."/>
            <person name="Lee S."/>
            <person name="Li M."/>
            <person name="Ming W."/>
            <person name="Munidasa M."/>
            <person name="Muniz J."/>
            <person name="Nguyen L."/>
            <person name="Ongeri F."/>
            <person name="Osuji N."/>
            <person name="Pu L.-L."/>
            <person name="Puazo M."/>
            <person name="Qu C."/>
            <person name="Quiroz J."/>
            <person name="Raj R."/>
            <person name="Weissenberger G."/>
            <person name="Xin Y."/>
            <person name="Zou X."/>
            <person name="Han Y."/>
            <person name="Richards S."/>
            <person name="Worley K."/>
            <person name="Muzny D."/>
            <person name="Gibbs R."/>
        </authorList>
    </citation>
    <scope>NUCLEOTIDE SEQUENCE</scope>
    <source>
        <strain evidence="7">Sampled in the wild</strain>
    </source>
</reference>
<proteinExistence type="inferred from homology"/>
<dbReference type="AlphaFoldDB" id="A0A8K0KP25"/>
<sequence length="199" mass="22825">MLHRDEEESHSSVTMAIVNAAKRIFNKHPVIVNSLVYGTLYVGAEFSQQTLTRKILVKDNPQPYDTGVLKRYANNGKPAPYDTRAIIHYGILGYKWLDRKYVGTAANIIAKKLVLDQFLLTPPLLVVFYVSMSIMERKKDLFEECRNKLLPTFKSSCMFWLPAQAVNFMLVPPAARVIYVGTCAFAWVNILCWIKRQDY</sequence>
<keyword evidence="4 6" id="KW-1133">Transmembrane helix</keyword>
<keyword evidence="8" id="KW-1185">Reference proteome</keyword>
<organism evidence="7 8">
    <name type="scientific">Ladona fulva</name>
    <name type="common">Scarce chaser dragonfly</name>
    <name type="synonym">Libellula fulva</name>
    <dbReference type="NCBI Taxonomy" id="123851"/>
    <lineage>
        <taxon>Eukaryota</taxon>
        <taxon>Metazoa</taxon>
        <taxon>Ecdysozoa</taxon>
        <taxon>Arthropoda</taxon>
        <taxon>Hexapoda</taxon>
        <taxon>Insecta</taxon>
        <taxon>Pterygota</taxon>
        <taxon>Palaeoptera</taxon>
        <taxon>Odonata</taxon>
        <taxon>Epiprocta</taxon>
        <taxon>Anisoptera</taxon>
        <taxon>Libelluloidea</taxon>
        <taxon>Libellulidae</taxon>
        <taxon>Ladona</taxon>
    </lineage>
</organism>
<evidence type="ECO:0008006" key="9">
    <source>
        <dbReference type="Google" id="ProtNLM"/>
    </source>
</evidence>
<dbReference type="PANTHER" id="PTHR11266:SF85">
    <property type="entry name" value="MPV17-LIKE PROTEIN"/>
    <property type="match status" value="1"/>
</dbReference>
<evidence type="ECO:0000256" key="3">
    <source>
        <dbReference type="ARBA" id="ARBA00022692"/>
    </source>
</evidence>
<feature type="transmembrane region" description="Helical" evidence="6">
    <location>
        <begin position="113"/>
        <end position="132"/>
    </location>
</feature>
<dbReference type="GO" id="GO:0016020">
    <property type="term" value="C:membrane"/>
    <property type="evidence" value="ECO:0007669"/>
    <property type="project" value="UniProtKB-SubCell"/>
</dbReference>
<comment type="similarity">
    <text evidence="2 6">Belongs to the peroxisomal membrane protein PXMP2/4 family.</text>
</comment>
<gene>
    <name evidence="7" type="ORF">J437_LFUL015891</name>
</gene>
<comment type="caution">
    <text evidence="7">The sequence shown here is derived from an EMBL/GenBank/DDBJ whole genome shotgun (WGS) entry which is preliminary data.</text>
</comment>